<dbReference type="InterPro" id="IPR001466">
    <property type="entry name" value="Beta-lactam-related"/>
</dbReference>
<accession>A0A1C6JX26</accession>
<sequence>MKKTALIVLGLALALLAGCGQQHDRAASGASSSVAESAPVPAETADNAWSTDTPENHRMDGAVLQQLHAALDQSEIYASVTVRDGYIVDEYYREGYGADSVFRLNSCSKSFTGALVGIAIEEGLIGGVDDQLATYFPQLAGTEKGQITIGQLLQHTSGLEWHEWNGDDSSFFELNAAENWVDYVLQKPLVATPGSSFNYTTGGPHLLAAILEQVTDDSLFHYARTHLFEPLGMSSMQWRADPQNVLDGGNGIEMTARDAARFGQLYLNGGSWQGRQLVPRTWVEESTRAQVGPIGNSGSYGYLWWTRQFGAQGYDTYFAMGAMGQFIFVVPQLDLVTVMTSSPTQQDTYAPWPYFADYILAACH</sequence>
<dbReference type="EC" id="3.5.1.46" evidence="4"/>
<dbReference type="PANTHER" id="PTHR43283">
    <property type="entry name" value="BETA-LACTAMASE-RELATED"/>
    <property type="match status" value="1"/>
</dbReference>
<feature type="domain" description="Beta-lactamase-related" evidence="3">
    <location>
        <begin position="74"/>
        <end position="342"/>
    </location>
</feature>
<feature type="region of interest" description="Disordered" evidence="1">
    <location>
        <begin position="28"/>
        <end position="56"/>
    </location>
</feature>
<dbReference type="PROSITE" id="PS51257">
    <property type="entry name" value="PROKAR_LIPOPROTEIN"/>
    <property type="match status" value="1"/>
</dbReference>
<organism evidence="4">
    <name type="scientific">uncultured Anaerotruncus sp</name>
    <dbReference type="NCBI Taxonomy" id="905011"/>
    <lineage>
        <taxon>Bacteria</taxon>
        <taxon>Bacillati</taxon>
        <taxon>Bacillota</taxon>
        <taxon>Clostridia</taxon>
        <taxon>Eubacteriales</taxon>
        <taxon>Oscillospiraceae</taxon>
        <taxon>Anaerotruncus</taxon>
        <taxon>environmental samples</taxon>
    </lineage>
</organism>
<feature type="signal peptide" evidence="2">
    <location>
        <begin position="1"/>
        <end position="17"/>
    </location>
</feature>
<feature type="chain" id="PRO_5038704599" evidence="2">
    <location>
        <begin position="18"/>
        <end position="364"/>
    </location>
</feature>
<evidence type="ECO:0000259" key="3">
    <source>
        <dbReference type="Pfam" id="PF00144"/>
    </source>
</evidence>
<evidence type="ECO:0000256" key="2">
    <source>
        <dbReference type="SAM" id="SignalP"/>
    </source>
</evidence>
<dbReference type="SUPFAM" id="SSF56601">
    <property type="entry name" value="beta-lactamase/transpeptidase-like"/>
    <property type="match status" value="1"/>
</dbReference>
<dbReference type="AlphaFoldDB" id="A0A1C6JX26"/>
<dbReference type="Gene3D" id="3.40.710.10">
    <property type="entry name" value="DD-peptidase/beta-lactamase superfamily"/>
    <property type="match status" value="1"/>
</dbReference>
<dbReference type="InterPro" id="IPR012338">
    <property type="entry name" value="Beta-lactam/transpept-like"/>
</dbReference>
<reference evidence="4" key="1">
    <citation type="submission" date="2015-09" db="EMBL/GenBank/DDBJ databases">
        <authorList>
            <consortium name="Pathogen Informatics"/>
        </authorList>
    </citation>
    <scope>NUCLEOTIDE SEQUENCE</scope>
    <source>
        <strain evidence="4">2789STDY5834896</strain>
    </source>
</reference>
<dbReference type="EMBL" id="FMHG01000002">
    <property type="protein sequence ID" value="SCJ86692.1"/>
    <property type="molecule type" value="Genomic_DNA"/>
</dbReference>
<evidence type="ECO:0000313" key="4">
    <source>
        <dbReference type="EMBL" id="SCJ86692.1"/>
    </source>
</evidence>
<keyword evidence="4" id="KW-0378">Hydrolase</keyword>
<name>A0A1C6JX26_9FIRM</name>
<dbReference type="InterPro" id="IPR050789">
    <property type="entry name" value="Diverse_Enzym_Activities"/>
</dbReference>
<protein>
    <submittedName>
        <fullName evidence="4">6-aminohexanoate-dimer hydrolase</fullName>
        <ecNumber evidence="4">3.5.1.46</ecNumber>
    </submittedName>
</protein>
<dbReference type="PANTHER" id="PTHR43283:SF7">
    <property type="entry name" value="BETA-LACTAMASE-RELATED DOMAIN-CONTAINING PROTEIN"/>
    <property type="match status" value="1"/>
</dbReference>
<evidence type="ECO:0000256" key="1">
    <source>
        <dbReference type="SAM" id="MobiDB-lite"/>
    </source>
</evidence>
<dbReference type="GO" id="GO:0019875">
    <property type="term" value="F:6-aminohexanoate-dimer hydrolase activity"/>
    <property type="evidence" value="ECO:0007669"/>
    <property type="project" value="UniProtKB-EC"/>
</dbReference>
<keyword evidence="2" id="KW-0732">Signal</keyword>
<proteinExistence type="predicted"/>
<gene>
    <name evidence="4" type="primary">nylB</name>
    <name evidence="4" type="ORF">SAMEA3545359_02382</name>
</gene>
<feature type="compositionally biased region" description="Low complexity" evidence="1">
    <location>
        <begin position="28"/>
        <end position="43"/>
    </location>
</feature>
<dbReference type="Pfam" id="PF00144">
    <property type="entry name" value="Beta-lactamase"/>
    <property type="match status" value="1"/>
</dbReference>